<organism evidence="2 3">
    <name type="scientific">Limnovirga soli</name>
    <dbReference type="NCBI Taxonomy" id="2656915"/>
    <lineage>
        <taxon>Bacteria</taxon>
        <taxon>Pseudomonadati</taxon>
        <taxon>Bacteroidota</taxon>
        <taxon>Chitinophagia</taxon>
        <taxon>Chitinophagales</taxon>
        <taxon>Chitinophagaceae</taxon>
        <taxon>Limnovirga</taxon>
    </lineage>
</organism>
<reference evidence="2" key="1">
    <citation type="submission" date="2019-10" db="EMBL/GenBank/DDBJ databases">
        <title>Draft genome sequence of Panacibacter sp. KCS-6.</title>
        <authorList>
            <person name="Yim K.J."/>
        </authorList>
    </citation>
    <scope>NUCLEOTIDE SEQUENCE</scope>
    <source>
        <strain evidence="2">KCS-6</strain>
    </source>
</reference>
<evidence type="ECO:0000313" key="3">
    <source>
        <dbReference type="Proteomes" id="UP000598971"/>
    </source>
</evidence>
<accession>A0A8J8FAS4</accession>
<gene>
    <name evidence="2" type="ORF">GD597_01585</name>
</gene>
<protein>
    <recommendedName>
        <fullName evidence="4">Lipoprotein</fullName>
    </recommendedName>
</protein>
<keyword evidence="3" id="KW-1185">Reference proteome</keyword>
<dbReference type="PROSITE" id="PS51257">
    <property type="entry name" value="PROKAR_LIPOPROTEIN"/>
    <property type="match status" value="1"/>
</dbReference>
<dbReference type="Proteomes" id="UP000598971">
    <property type="component" value="Unassembled WGS sequence"/>
</dbReference>
<evidence type="ECO:0008006" key="4">
    <source>
        <dbReference type="Google" id="ProtNLM"/>
    </source>
</evidence>
<comment type="caution">
    <text evidence="2">The sequence shown here is derived from an EMBL/GenBank/DDBJ whole genome shotgun (WGS) entry which is preliminary data.</text>
</comment>
<dbReference type="RefSeq" id="WP_171606039.1">
    <property type="nucleotide sequence ID" value="NZ_WHPF01000001.1"/>
</dbReference>
<dbReference type="EMBL" id="WHPF01000001">
    <property type="protein sequence ID" value="NNV54132.1"/>
    <property type="molecule type" value="Genomic_DNA"/>
</dbReference>
<name>A0A8J8FAS4_9BACT</name>
<sequence>MKNTITRNYFMPGIMLAFFTILLAACNNDATEKEDTPVEITDTLTAEKSIAFEDSALIYTYKADTLLKNNVTASNLKWSNFSLSAFWYEDSLPTIAYTANNNFYKQYQLLLQWSPDSSYILDKGSLNAVLLRGKNGVTIIADGDIDTEVSLLNPATKQKARLLYLGSAATLINSCWLNANQVALISTNAEKVNTADTVLWIIDVKNLYYRKYKWHQ</sequence>
<dbReference type="AlphaFoldDB" id="A0A8J8FAS4"/>
<keyword evidence="1" id="KW-0732">Signal</keyword>
<proteinExistence type="predicted"/>
<evidence type="ECO:0000313" key="2">
    <source>
        <dbReference type="EMBL" id="NNV54132.1"/>
    </source>
</evidence>
<feature type="chain" id="PRO_5035288094" description="Lipoprotein" evidence="1">
    <location>
        <begin position="25"/>
        <end position="216"/>
    </location>
</feature>
<feature type="signal peptide" evidence="1">
    <location>
        <begin position="1"/>
        <end position="24"/>
    </location>
</feature>
<evidence type="ECO:0000256" key="1">
    <source>
        <dbReference type="SAM" id="SignalP"/>
    </source>
</evidence>